<gene>
    <name evidence="1" type="ORF">ACN38_g7162</name>
</gene>
<dbReference type="OrthoDB" id="4494951at2759"/>
<reference evidence="1 2" key="1">
    <citation type="submission" date="2015-08" db="EMBL/GenBank/DDBJ databases">
        <title>Genome sequencing of Penicillium nordicum.</title>
        <authorList>
            <person name="Nguyen H.D."/>
            <person name="Seifert K.A."/>
        </authorList>
    </citation>
    <scope>NUCLEOTIDE SEQUENCE [LARGE SCALE GENOMIC DNA]</scope>
    <source>
        <strain evidence="1 2">DAOMC 185683</strain>
    </source>
</reference>
<dbReference type="EMBL" id="LHQQ01000118">
    <property type="protein sequence ID" value="KOS41947.1"/>
    <property type="molecule type" value="Genomic_DNA"/>
</dbReference>
<dbReference type="STRING" id="229535.A0A0M8P232"/>
<accession>A0A0M8P232</accession>
<proteinExistence type="predicted"/>
<dbReference type="AlphaFoldDB" id="A0A0M8P232"/>
<comment type="caution">
    <text evidence="1">The sequence shown here is derived from an EMBL/GenBank/DDBJ whole genome shotgun (WGS) entry which is preliminary data.</text>
</comment>
<sequence>MNDIIRDALHGIPTNRESNQASLQNIPTAELLECQFNGLMTDLISAVQGVALTLAKLHREKADWSSASESVVDRLRNKLQSWVEEIQGLSRGRYERAIGSDKIQQLASFVDRAIDYSREEGVASLLQGDASPGNFFWDPIQGITMIDYGGLTRSMDASGRPIGPAEMDAAGFHERPEVQGEFWKAYKAHGIPINEGLVRLFKTRTQLSRLWAAVDNQSASRDEHKAVQLSEKVKFEWERLVSISPEKIQPWRVLVVANSSGPVTLFMVQPEDEAKMASSGHGQAKVVCIPSRGDDPSALLYHVAKVHQPGDYSLPIPDNQNASPFNLVIGHSRYSSTAASLIRERWYPTAKLALITHTSALRKSDVAWKWYGQTRELGYVEAARLAMLNERILPKADLAVGVGPVLTTEAREREWMGQYNRPRANMMGPRFHELVPGVRTGDACAQQRQPNDLFRTGMPILEISSMTARRGMSL</sequence>
<name>A0A0M8P232_9EURO</name>
<organism evidence="1 2">
    <name type="scientific">Penicillium nordicum</name>
    <dbReference type="NCBI Taxonomy" id="229535"/>
    <lineage>
        <taxon>Eukaryota</taxon>
        <taxon>Fungi</taxon>
        <taxon>Dikarya</taxon>
        <taxon>Ascomycota</taxon>
        <taxon>Pezizomycotina</taxon>
        <taxon>Eurotiomycetes</taxon>
        <taxon>Eurotiomycetidae</taxon>
        <taxon>Eurotiales</taxon>
        <taxon>Aspergillaceae</taxon>
        <taxon>Penicillium</taxon>
    </lineage>
</organism>
<dbReference type="Proteomes" id="UP000037696">
    <property type="component" value="Unassembled WGS sequence"/>
</dbReference>
<evidence type="ECO:0000313" key="1">
    <source>
        <dbReference type="EMBL" id="KOS41947.1"/>
    </source>
</evidence>
<dbReference type="SUPFAM" id="SSF56112">
    <property type="entry name" value="Protein kinase-like (PK-like)"/>
    <property type="match status" value="1"/>
</dbReference>
<dbReference type="Pfam" id="PF20706">
    <property type="entry name" value="GT4-conflict"/>
    <property type="match status" value="1"/>
</dbReference>
<evidence type="ECO:0000313" key="2">
    <source>
        <dbReference type="Proteomes" id="UP000037696"/>
    </source>
</evidence>
<protein>
    <submittedName>
        <fullName evidence="1">Uncharacterized protein</fullName>
    </submittedName>
</protein>
<keyword evidence="2" id="KW-1185">Reference proteome</keyword>
<dbReference type="InterPro" id="IPR011009">
    <property type="entry name" value="Kinase-like_dom_sf"/>
</dbReference>